<keyword evidence="9" id="KW-1185">Reference proteome</keyword>
<feature type="transmembrane region" description="Helical" evidence="6">
    <location>
        <begin position="42"/>
        <end position="63"/>
    </location>
</feature>
<keyword evidence="3 6" id="KW-1133">Transmembrane helix</keyword>
<dbReference type="Proteomes" id="UP000800093">
    <property type="component" value="Unassembled WGS sequence"/>
</dbReference>
<dbReference type="InterPro" id="IPR049326">
    <property type="entry name" value="Rhodopsin_dom_fungi"/>
</dbReference>
<keyword evidence="2 6" id="KW-0812">Transmembrane</keyword>
<comment type="caution">
    <text evidence="8">The sequence shown here is derived from an EMBL/GenBank/DDBJ whole genome shotgun (WGS) entry which is preliminary data.</text>
</comment>
<feature type="transmembrane region" description="Helical" evidence="6">
    <location>
        <begin position="263"/>
        <end position="286"/>
    </location>
</feature>
<reference evidence="9" key="1">
    <citation type="journal article" date="2020" name="Stud. Mycol.">
        <title>101 Dothideomycetes genomes: A test case for predicting lifestyles and emergence of pathogens.</title>
        <authorList>
            <person name="Haridas S."/>
            <person name="Albert R."/>
            <person name="Binder M."/>
            <person name="Bloem J."/>
            <person name="LaButti K."/>
            <person name="Salamov A."/>
            <person name="Andreopoulos B."/>
            <person name="Baker S."/>
            <person name="Barry K."/>
            <person name="Bills G."/>
            <person name="Bluhm B."/>
            <person name="Cannon C."/>
            <person name="Castanera R."/>
            <person name="Culley D."/>
            <person name="Daum C."/>
            <person name="Ezra D."/>
            <person name="Gonzalez J."/>
            <person name="Henrissat B."/>
            <person name="Kuo A."/>
            <person name="Liang C."/>
            <person name="Lipzen A."/>
            <person name="Lutzoni F."/>
            <person name="Magnuson J."/>
            <person name="Mondo S."/>
            <person name="Nolan M."/>
            <person name="Ohm R."/>
            <person name="Pangilinan J."/>
            <person name="Park H.-J."/>
            <person name="Ramirez L."/>
            <person name="Alfaro M."/>
            <person name="Sun H."/>
            <person name="Tritt A."/>
            <person name="Yoshinaga Y."/>
            <person name="Zwiers L.-H."/>
            <person name="Turgeon B."/>
            <person name="Goodwin S."/>
            <person name="Spatafora J."/>
            <person name="Crous P."/>
            <person name="Grigoriev I."/>
        </authorList>
    </citation>
    <scope>NUCLEOTIDE SEQUENCE [LARGE SCALE GENOMIC DNA]</scope>
    <source>
        <strain evidence="9">CBS 304.66</strain>
    </source>
</reference>
<comment type="similarity">
    <text evidence="5">Belongs to the SAT4 family.</text>
</comment>
<evidence type="ECO:0000256" key="5">
    <source>
        <dbReference type="ARBA" id="ARBA00038359"/>
    </source>
</evidence>
<accession>A0A9P4JYE9</accession>
<sequence>MGIPNADAILGSLIPLLIFAILAVIARFYARRKRRQDLMIDDWLMIPALVLAYVLAIEMFYGIGTKSLGYPAPPMAMMEKRSDVMASDPIIVRARKLEYSFLCIFAPTNGMVKVSVLFLYRRLFVVNRNWKDPRSALFIVMIALTTMWAISYTFTFIFMCKGDFNVLFYDLLAVQEKCVDTFKVGYSFSISDFVSDVLILLIPIPFIWQLRLPLEKRLAVTLVFFLGVLSSAASLIRMLWMIWAYNVGMDPTFDEELLLTSELYWCLMEITLAIIAGCLPTLRGLIKSESVDSVFKNVRNIFSLRSTSSTSKLVSTEGSGKISTEREISISVKSESSELNGEKRVAPWM</sequence>
<evidence type="ECO:0000256" key="2">
    <source>
        <dbReference type="ARBA" id="ARBA00022692"/>
    </source>
</evidence>
<gene>
    <name evidence="8" type="ORF">CC78DRAFT_477090</name>
</gene>
<dbReference type="PANTHER" id="PTHR33048">
    <property type="entry name" value="PTH11-LIKE INTEGRAL MEMBRANE PROTEIN (AFU_ORTHOLOGUE AFUA_5G11245)"/>
    <property type="match status" value="1"/>
</dbReference>
<evidence type="ECO:0000313" key="9">
    <source>
        <dbReference type="Proteomes" id="UP000800093"/>
    </source>
</evidence>
<evidence type="ECO:0000256" key="1">
    <source>
        <dbReference type="ARBA" id="ARBA00004141"/>
    </source>
</evidence>
<comment type="subcellular location">
    <subcellularLocation>
        <location evidence="1">Membrane</location>
        <topology evidence="1">Multi-pass membrane protein</topology>
    </subcellularLocation>
</comment>
<dbReference type="EMBL" id="ML986733">
    <property type="protein sequence ID" value="KAF2258878.1"/>
    <property type="molecule type" value="Genomic_DNA"/>
</dbReference>
<dbReference type="AlphaFoldDB" id="A0A9P4JYE9"/>
<protein>
    <recommendedName>
        <fullName evidence="7">Rhodopsin domain-containing protein</fullName>
    </recommendedName>
</protein>
<evidence type="ECO:0000256" key="4">
    <source>
        <dbReference type="ARBA" id="ARBA00023136"/>
    </source>
</evidence>
<evidence type="ECO:0000256" key="6">
    <source>
        <dbReference type="SAM" id="Phobius"/>
    </source>
</evidence>
<feature type="transmembrane region" description="Helical" evidence="6">
    <location>
        <begin position="12"/>
        <end position="30"/>
    </location>
</feature>
<dbReference type="InterPro" id="IPR052337">
    <property type="entry name" value="SAT4-like"/>
</dbReference>
<feature type="transmembrane region" description="Helical" evidence="6">
    <location>
        <begin position="220"/>
        <end position="243"/>
    </location>
</feature>
<evidence type="ECO:0000256" key="3">
    <source>
        <dbReference type="ARBA" id="ARBA00022989"/>
    </source>
</evidence>
<name>A0A9P4JYE9_9PLEO</name>
<keyword evidence="4 6" id="KW-0472">Membrane</keyword>
<feature type="transmembrane region" description="Helical" evidence="6">
    <location>
        <begin position="186"/>
        <end position="208"/>
    </location>
</feature>
<proteinExistence type="inferred from homology"/>
<organism evidence="8 9">
    <name type="scientific">Lojkania enalia</name>
    <dbReference type="NCBI Taxonomy" id="147567"/>
    <lineage>
        <taxon>Eukaryota</taxon>
        <taxon>Fungi</taxon>
        <taxon>Dikarya</taxon>
        <taxon>Ascomycota</taxon>
        <taxon>Pezizomycotina</taxon>
        <taxon>Dothideomycetes</taxon>
        <taxon>Pleosporomycetidae</taxon>
        <taxon>Pleosporales</taxon>
        <taxon>Pleosporales incertae sedis</taxon>
        <taxon>Lojkania</taxon>
    </lineage>
</organism>
<dbReference type="PANTHER" id="PTHR33048:SF157">
    <property type="entry name" value="INTEGRAL MEMBRANE PROTEIN"/>
    <property type="match status" value="1"/>
</dbReference>
<feature type="domain" description="Rhodopsin" evidence="7">
    <location>
        <begin position="26"/>
        <end position="287"/>
    </location>
</feature>
<feature type="transmembrane region" description="Helical" evidence="6">
    <location>
        <begin position="136"/>
        <end position="159"/>
    </location>
</feature>
<dbReference type="GO" id="GO:0016020">
    <property type="term" value="C:membrane"/>
    <property type="evidence" value="ECO:0007669"/>
    <property type="project" value="UniProtKB-SubCell"/>
</dbReference>
<evidence type="ECO:0000259" key="7">
    <source>
        <dbReference type="Pfam" id="PF20684"/>
    </source>
</evidence>
<feature type="transmembrane region" description="Helical" evidence="6">
    <location>
        <begin position="99"/>
        <end position="120"/>
    </location>
</feature>
<dbReference type="OrthoDB" id="5393606at2759"/>
<dbReference type="Pfam" id="PF20684">
    <property type="entry name" value="Fung_rhodopsin"/>
    <property type="match status" value="1"/>
</dbReference>
<evidence type="ECO:0000313" key="8">
    <source>
        <dbReference type="EMBL" id="KAF2258878.1"/>
    </source>
</evidence>